<comment type="caution">
    <text evidence="3">The sequence shown here is derived from an EMBL/GenBank/DDBJ whole genome shotgun (WGS) entry which is preliminary data.</text>
</comment>
<dbReference type="InterPro" id="IPR016039">
    <property type="entry name" value="Thiolase-like"/>
</dbReference>
<dbReference type="Gene3D" id="3.40.47.10">
    <property type="match status" value="2"/>
</dbReference>
<organism evidence="3 4">
    <name type="scientific">Streptomyces antnestii</name>
    <dbReference type="NCBI Taxonomy" id="2494256"/>
    <lineage>
        <taxon>Bacteria</taxon>
        <taxon>Bacillati</taxon>
        <taxon>Actinomycetota</taxon>
        <taxon>Actinomycetes</taxon>
        <taxon>Kitasatosporales</taxon>
        <taxon>Streptomycetaceae</taxon>
        <taxon>Streptomyces</taxon>
    </lineage>
</organism>
<evidence type="ECO:0000259" key="2">
    <source>
        <dbReference type="Pfam" id="PF08545"/>
    </source>
</evidence>
<dbReference type="Pfam" id="PF08545">
    <property type="entry name" value="ACP_syn_III"/>
    <property type="match status" value="1"/>
</dbReference>
<evidence type="ECO:0000256" key="1">
    <source>
        <dbReference type="ARBA" id="ARBA00022490"/>
    </source>
</evidence>
<reference evidence="3 4" key="1">
    <citation type="submission" date="2019-01" db="EMBL/GenBank/DDBJ databases">
        <title>Genome sequences of Streptomyces and Rhizobium isolates collected from root and soil.</title>
        <authorList>
            <person name="Chhettri S."/>
            <person name="Sevigny J.L."/>
            <person name="Sen A."/>
            <person name="Ennis N."/>
            <person name="Tisa L."/>
        </authorList>
    </citation>
    <scope>NUCLEOTIDE SEQUENCE [LARGE SCALE GENOMIC DNA]</scope>
    <source>
        <strain evidence="3 4">San01</strain>
    </source>
</reference>
<sequence>MIPDQVWVSASQWLPPTAEKTADALADGRVTAAEADAMGYEQLPVSDGESAPEMAVRAAHRALSRVGASAEDLSATLHAWTYYQGHDFWSPAHYVAAGTGAHRAVPTGIQQMCNGAAAALGAAVDHLAAGEDTAPVLVTTADRFAAPGFDRWAGDYGVWYGDGATAAVVARAATPDDVPEGALTLSALRTRAVPALETAHRDVGTFHPAPHTSSAAVDVRRTKKAFLAAHGKPEFLGRLRRETSEVLADALSDAGIGGDGRKLRTVLLPRLGRATARDVYGPAVADVTDAPVADLGGRTGHLGAGDLLSNLTALSAGASPHRLERGEYAAVLSAGAGFTWSAVVVHRP</sequence>
<dbReference type="PANTHER" id="PTHR34069:SF2">
    <property type="entry name" value="BETA-KETOACYL-[ACYL-CARRIER-PROTEIN] SYNTHASE III"/>
    <property type="match status" value="1"/>
</dbReference>
<dbReference type="GO" id="GO:0004315">
    <property type="term" value="F:3-oxoacyl-[acyl-carrier-protein] synthase activity"/>
    <property type="evidence" value="ECO:0007669"/>
    <property type="project" value="InterPro"/>
</dbReference>
<gene>
    <name evidence="3" type="ORF">EOT10_09515</name>
</gene>
<proteinExistence type="predicted"/>
<dbReference type="OrthoDB" id="7055207at2"/>
<dbReference type="GO" id="GO:0044550">
    <property type="term" value="P:secondary metabolite biosynthetic process"/>
    <property type="evidence" value="ECO:0007669"/>
    <property type="project" value="TreeGrafter"/>
</dbReference>
<dbReference type="GO" id="GO:0006633">
    <property type="term" value="P:fatty acid biosynthetic process"/>
    <property type="evidence" value="ECO:0007669"/>
    <property type="project" value="InterPro"/>
</dbReference>
<keyword evidence="1" id="KW-0963">Cytoplasm</keyword>
<evidence type="ECO:0000313" key="4">
    <source>
        <dbReference type="Proteomes" id="UP000283128"/>
    </source>
</evidence>
<dbReference type="SUPFAM" id="SSF53901">
    <property type="entry name" value="Thiolase-like"/>
    <property type="match status" value="2"/>
</dbReference>
<dbReference type="AlphaFoldDB" id="A0A437PYR7"/>
<keyword evidence="4" id="KW-1185">Reference proteome</keyword>
<dbReference type="EMBL" id="RZYA01000003">
    <property type="protein sequence ID" value="RVU27392.1"/>
    <property type="molecule type" value="Genomic_DNA"/>
</dbReference>
<accession>A0A437PYR7</accession>
<dbReference type="PANTHER" id="PTHR34069">
    <property type="entry name" value="3-OXOACYL-[ACYL-CARRIER-PROTEIN] SYNTHASE 3"/>
    <property type="match status" value="1"/>
</dbReference>
<protein>
    <submittedName>
        <fullName evidence="3">3-oxoacyl-ACP synthase</fullName>
    </submittedName>
</protein>
<dbReference type="RefSeq" id="WP_127827650.1">
    <property type="nucleotide sequence ID" value="NZ_RZYA01000003.1"/>
</dbReference>
<name>A0A437PYR7_9ACTN</name>
<dbReference type="Proteomes" id="UP000283128">
    <property type="component" value="Unassembled WGS sequence"/>
</dbReference>
<dbReference type="InterPro" id="IPR013751">
    <property type="entry name" value="ACP_syn_III_N"/>
</dbReference>
<feature type="domain" description="Beta-ketoacyl-[acyl-carrier-protein] synthase III N-terminal" evidence="2">
    <location>
        <begin position="109"/>
        <end position="174"/>
    </location>
</feature>
<evidence type="ECO:0000313" key="3">
    <source>
        <dbReference type="EMBL" id="RVU27392.1"/>
    </source>
</evidence>